<feature type="transmembrane region" description="Helical" evidence="2">
    <location>
        <begin position="226"/>
        <end position="248"/>
    </location>
</feature>
<organism evidence="3 4">
    <name type="scientific">Lactuca virosa</name>
    <dbReference type="NCBI Taxonomy" id="75947"/>
    <lineage>
        <taxon>Eukaryota</taxon>
        <taxon>Viridiplantae</taxon>
        <taxon>Streptophyta</taxon>
        <taxon>Embryophyta</taxon>
        <taxon>Tracheophyta</taxon>
        <taxon>Spermatophyta</taxon>
        <taxon>Magnoliopsida</taxon>
        <taxon>eudicotyledons</taxon>
        <taxon>Gunneridae</taxon>
        <taxon>Pentapetalae</taxon>
        <taxon>asterids</taxon>
        <taxon>campanulids</taxon>
        <taxon>Asterales</taxon>
        <taxon>Asteraceae</taxon>
        <taxon>Cichorioideae</taxon>
        <taxon>Cichorieae</taxon>
        <taxon>Lactucinae</taxon>
        <taxon>Lactuca</taxon>
    </lineage>
</organism>
<name>A0AAU9PV66_9ASTR</name>
<feature type="transmembrane region" description="Helical" evidence="2">
    <location>
        <begin position="30"/>
        <end position="48"/>
    </location>
</feature>
<dbReference type="SUPFAM" id="SSF103473">
    <property type="entry name" value="MFS general substrate transporter"/>
    <property type="match status" value="1"/>
</dbReference>
<keyword evidence="2" id="KW-0472">Membrane</keyword>
<feature type="transmembrane region" description="Helical" evidence="2">
    <location>
        <begin position="174"/>
        <end position="205"/>
    </location>
</feature>
<feature type="transmembrane region" description="Helical" evidence="2">
    <location>
        <begin position="137"/>
        <end position="162"/>
    </location>
</feature>
<keyword evidence="2" id="KW-0812">Transmembrane</keyword>
<keyword evidence="4" id="KW-1185">Reference proteome</keyword>
<evidence type="ECO:0000313" key="3">
    <source>
        <dbReference type="EMBL" id="CAH1453963.1"/>
    </source>
</evidence>
<dbReference type="AlphaFoldDB" id="A0AAU9PV66"/>
<evidence type="ECO:0000313" key="4">
    <source>
        <dbReference type="Proteomes" id="UP001157418"/>
    </source>
</evidence>
<feature type="transmembrane region" description="Helical" evidence="2">
    <location>
        <begin position="260"/>
        <end position="283"/>
    </location>
</feature>
<dbReference type="Proteomes" id="UP001157418">
    <property type="component" value="Unassembled WGS sequence"/>
</dbReference>
<dbReference type="PANTHER" id="PTHR33133:SF46">
    <property type="entry name" value="POLYADENYLATE-BINDING PROTEIN 1-B-BINDING PROTEIN"/>
    <property type="match status" value="1"/>
</dbReference>
<gene>
    <name evidence="3" type="ORF">LVIROSA_LOCUS39166</name>
</gene>
<dbReference type="InterPro" id="IPR036259">
    <property type="entry name" value="MFS_trans_sf"/>
</dbReference>
<keyword evidence="2" id="KW-1133">Transmembrane helix</keyword>
<proteinExistence type="inferred from homology"/>
<comment type="similarity">
    <text evidence="1">Belongs to the major facilitator superfamily. Phosphate:H(+) symporter (TC 2.A.1.9) family.</text>
</comment>
<sequence length="426" mass="48149">MDRSEEDMKSVGFFGIFKQSFKTIFSWKKIFAQITLTLILPLTIVFLAEMEISHHVFWNIETNSFLQFEPNEDDGNRTSAMDWLYYLLFKITFLILLTVFSLLSTAAVVFTIASIYTDRETLFRNAMKVVQKVWKRLLVTFSFIYIALFIYDVIGSVALAIFRSFLRNKSTLGLILLLIFLIVYIIVFLYLSVVCQLASVVTVLENTQGFKAMKKGKYLANGKKKVGMGIAFVLYAFLVGLFVVYELFVEYGRGVFELAMIWRVMIGILCGLLLLMLFLLFIVTQTVLYLVCKSHHGEVIDKLSLSTVLGGHMGETVVNPTVGGEEIQLGRPQLQQQSHSTTSYCPTPPAAVTILVDQAQPSTHPPLLLFLFLVNHHWTGNKEAAELLCNHHSTPLLWWAVPTITGATCFSSVHPLCRSLLKHLVC</sequence>
<feature type="transmembrane region" description="Helical" evidence="2">
    <location>
        <begin position="83"/>
        <end position="116"/>
    </location>
</feature>
<protein>
    <submittedName>
        <fullName evidence="3">Uncharacterized protein</fullName>
    </submittedName>
</protein>
<evidence type="ECO:0000256" key="2">
    <source>
        <dbReference type="SAM" id="Phobius"/>
    </source>
</evidence>
<dbReference type="PANTHER" id="PTHR33133">
    <property type="entry name" value="OS08G0107100 PROTEIN-RELATED"/>
    <property type="match status" value="1"/>
</dbReference>
<accession>A0AAU9PV66</accession>
<evidence type="ECO:0000256" key="1">
    <source>
        <dbReference type="ARBA" id="ARBA00044504"/>
    </source>
</evidence>
<dbReference type="EMBL" id="CAKMRJ010005745">
    <property type="protein sequence ID" value="CAH1453963.1"/>
    <property type="molecule type" value="Genomic_DNA"/>
</dbReference>
<comment type="caution">
    <text evidence="3">The sequence shown here is derived from an EMBL/GenBank/DDBJ whole genome shotgun (WGS) entry which is preliminary data.</text>
</comment>
<reference evidence="3 4" key="1">
    <citation type="submission" date="2022-01" db="EMBL/GenBank/DDBJ databases">
        <authorList>
            <person name="Xiong W."/>
            <person name="Schranz E."/>
        </authorList>
    </citation>
    <scope>NUCLEOTIDE SEQUENCE [LARGE SCALE GENOMIC DNA]</scope>
</reference>